<accession>A0A9P3F860</accession>
<protein>
    <recommendedName>
        <fullName evidence="1">Nucleoside phosphorylase domain-containing protein</fullName>
    </recommendedName>
</protein>
<dbReference type="SUPFAM" id="SSF53167">
    <property type="entry name" value="Purine and uridine phosphorylases"/>
    <property type="match status" value="1"/>
</dbReference>
<dbReference type="AlphaFoldDB" id="A0A9P3F860"/>
<dbReference type="InterPro" id="IPR000845">
    <property type="entry name" value="Nucleoside_phosphorylase_d"/>
</dbReference>
<comment type="caution">
    <text evidence="2">The sequence shown here is derived from an EMBL/GenBank/DDBJ whole genome shotgun (WGS) entry which is preliminary data.</text>
</comment>
<dbReference type="Proteomes" id="UP000710440">
    <property type="component" value="Unassembled WGS sequence"/>
</dbReference>
<evidence type="ECO:0000313" key="2">
    <source>
        <dbReference type="EMBL" id="GIK05065.1"/>
    </source>
</evidence>
<dbReference type="Pfam" id="PF01048">
    <property type="entry name" value="PNP_UDP_1"/>
    <property type="match status" value="1"/>
</dbReference>
<dbReference type="GO" id="GO:0003824">
    <property type="term" value="F:catalytic activity"/>
    <property type="evidence" value="ECO:0007669"/>
    <property type="project" value="InterPro"/>
</dbReference>
<dbReference type="PANTHER" id="PTHR46082:SF6">
    <property type="entry name" value="AAA+ ATPASE DOMAIN-CONTAINING PROTEIN-RELATED"/>
    <property type="match status" value="1"/>
</dbReference>
<proteinExistence type="predicted"/>
<dbReference type="RefSeq" id="XP_043128251.1">
    <property type="nucleotide sequence ID" value="XM_043272316.1"/>
</dbReference>
<evidence type="ECO:0000313" key="3">
    <source>
        <dbReference type="Proteomes" id="UP000710440"/>
    </source>
</evidence>
<dbReference type="OrthoDB" id="20872at2759"/>
<evidence type="ECO:0000259" key="1">
    <source>
        <dbReference type="Pfam" id="PF01048"/>
    </source>
</evidence>
<reference evidence="2 3" key="1">
    <citation type="submission" date="2021-02" db="EMBL/GenBank/DDBJ databases">
        <title>Pan-genome distribution and transcriptional activeness of fungal secondary metabolism genes in Aspergillus section Fumigati.</title>
        <authorList>
            <person name="Takahashi H."/>
            <person name="Umemura M."/>
            <person name="Ninomiya A."/>
            <person name="Kusuya Y."/>
            <person name="Urayama S."/>
            <person name="Shimizu M."/>
            <person name="Watanabe A."/>
            <person name="Kamei K."/>
            <person name="Yaguchi T."/>
            <person name="Hagiwara D."/>
        </authorList>
    </citation>
    <scope>NUCLEOTIDE SEQUENCE [LARGE SCALE GENOMIC DNA]</scope>
    <source>
        <strain evidence="2 3">IFM 47045</strain>
    </source>
</reference>
<sequence length="284" mass="30946">MRPRLEAAAVAALFDESFGVAKHGKMLGDGNSYSMGVLGRYNVVLAHMPSVGKVAAATTAAGVRSSFPNIELVIVVGICGAVLQGRNGQDINLGDVIISKGLIQYDMRRRLLGNRILRKDSVYINLPLPRAQIRGTLATLQTLHIDHALSRKYGNMRRPSGKNWVMRQNTQGQRGTSCLTLHININTANTPPVGYVEPGKTTLEYCKEQEVVHRASSSKPVIHFGLIGSGNTVMRSGEDRASIVGRDQVIAFEMEVAGVWETFSSVLVIKGASYYADGHKSKRW</sequence>
<name>A0A9P3F860_ASPVI</name>
<dbReference type="Gene3D" id="3.40.50.1580">
    <property type="entry name" value="Nucleoside phosphorylase domain"/>
    <property type="match status" value="1"/>
</dbReference>
<dbReference type="EMBL" id="BOPL01000007">
    <property type="protein sequence ID" value="GIK05065.1"/>
    <property type="molecule type" value="Genomic_DNA"/>
</dbReference>
<dbReference type="GO" id="GO:0009116">
    <property type="term" value="P:nucleoside metabolic process"/>
    <property type="evidence" value="ECO:0007669"/>
    <property type="project" value="InterPro"/>
</dbReference>
<dbReference type="GeneID" id="66937146"/>
<feature type="domain" description="Nucleoside phosphorylase" evidence="1">
    <location>
        <begin position="18"/>
        <end position="258"/>
    </location>
</feature>
<organism evidence="2 3">
    <name type="scientific">Aspergillus viridinutans</name>
    <dbReference type="NCBI Taxonomy" id="75553"/>
    <lineage>
        <taxon>Eukaryota</taxon>
        <taxon>Fungi</taxon>
        <taxon>Dikarya</taxon>
        <taxon>Ascomycota</taxon>
        <taxon>Pezizomycotina</taxon>
        <taxon>Eurotiomycetes</taxon>
        <taxon>Eurotiomycetidae</taxon>
        <taxon>Eurotiales</taxon>
        <taxon>Aspergillaceae</taxon>
        <taxon>Aspergillus</taxon>
        <taxon>Aspergillus subgen. Fumigati</taxon>
    </lineage>
</organism>
<dbReference type="InterPro" id="IPR035994">
    <property type="entry name" value="Nucleoside_phosphorylase_sf"/>
</dbReference>
<gene>
    <name evidence="2" type="ORF">Aspvir_009164</name>
</gene>
<dbReference type="PANTHER" id="PTHR46082">
    <property type="entry name" value="ATP/GTP-BINDING PROTEIN-RELATED"/>
    <property type="match status" value="1"/>
</dbReference>
<keyword evidence="3" id="KW-1185">Reference proteome</keyword>
<dbReference type="InterPro" id="IPR053137">
    <property type="entry name" value="NLR-like"/>
</dbReference>